<keyword evidence="5 11" id="KW-0853">WD repeat</keyword>
<dbReference type="GO" id="GO:0005782">
    <property type="term" value="C:peroxisomal matrix"/>
    <property type="evidence" value="ECO:0007669"/>
    <property type="project" value="UniProtKB-SubCell"/>
</dbReference>
<dbReference type="AlphaFoldDB" id="A0A9N9LD10"/>
<keyword evidence="4" id="KW-0963">Cytoplasm</keyword>
<dbReference type="PANTHER" id="PTHR46027">
    <property type="entry name" value="PEROXISOMAL TARGETING SIGNAL 2 RECEPTOR"/>
    <property type="match status" value="1"/>
</dbReference>
<protein>
    <recommendedName>
        <fullName evidence="10">Peroxin-7</fullName>
    </recommendedName>
</protein>
<name>A0A9N9LD10_9HELO</name>
<dbReference type="GO" id="GO:0016558">
    <property type="term" value="P:protein import into peroxisome matrix"/>
    <property type="evidence" value="ECO:0007669"/>
    <property type="project" value="InterPro"/>
</dbReference>
<keyword evidence="13" id="KW-1185">Reference proteome</keyword>
<dbReference type="InterPro" id="IPR001680">
    <property type="entry name" value="WD40_rpt"/>
</dbReference>
<keyword evidence="3" id="KW-0813">Transport</keyword>
<dbReference type="SUPFAM" id="SSF50978">
    <property type="entry name" value="WD40 repeat-like"/>
    <property type="match status" value="1"/>
</dbReference>
<dbReference type="PROSITE" id="PS50294">
    <property type="entry name" value="WD_REPEATS_REGION"/>
    <property type="match status" value="1"/>
</dbReference>
<keyword evidence="8" id="KW-0576">Peroxisome</keyword>
<evidence type="ECO:0000256" key="9">
    <source>
        <dbReference type="ARBA" id="ARBA00024017"/>
    </source>
</evidence>
<dbReference type="GO" id="GO:0005053">
    <property type="term" value="F:peroxisome matrix targeting signal-2 binding"/>
    <property type="evidence" value="ECO:0007669"/>
    <property type="project" value="InterPro"/>
</dbReference>
<dbReference type="Gene3D" id="2.130.10.10">
    <property type="entry name" value="YVTN repeat-like/Quinoprotein amine dehydrogenase"/>
    <property type="match status" value="1"/>
</dbReference>
<evidence type="ECO:0000256" key="3">
    <source>
        <dbReference type="ARBA" id="ARBA00022448"/>
    </source>
</evidence>
<comment type="caution">
    <text evidence="12">The sequence shown here is derived from an EMBL/GenBank/DDBJ whole genome shotgun (WGS) entry which is preliminary data.</text>
</comment>
<dbReference type="PROSITE" id="PS00678">
    <property type="entry name" value="WD_REPEATS_1"/>
    <property type="match status" value="1"/>
</dbReference>
<evidence type="ECO:0000256" key="10">
    <source>
        <dbReference type="ARBA" id="ARBA00032565"/>
    </source>
</evidence>
<evidence type="ECO:0000313" key="13">
    <source>
        <dbReference type="Proteomes" id="UP000696280"/>
    </source>
</evidence>
<dbReference type="SMART" id="SM00320">
    <property type="entry name" value="WD40"/>
    <property type="match status" value="6"/>
</dbReference>
<sequence length="354" mass="39071">MAATMLQFQTTGFNGYAVKYSPYIDSRIAVGAAQNFGLVGNGRVYVLELTSQGILCPKFFDTQDAVYDIAWSEANENQLLAACGDGTVKLFDVNVAHQPIAQWSEHSREVYSVFWNQVTKDNFVTSSWDGTLKLYNPERPQSLLTLPTHSCTYSTEFSPHSPSIISAVTSDSHIRIFDIRVPASAANHLVHLIPIHGPAPTMANINTRANPLGPRPPPSECLTHDWNKYRGTILATAGVDQIIRTFDLRAPRAGAVTLMSGHRYAVRRISWSPHNSDLLLSGSYDMSVKLWTDGNAMSDASMVTPHVGRELGEMGVHTEFVTGVDWCLFGSQGWVASTAWDQRLLVWDARTILS</sequence>
<dbReference type="GO" id="GO:0005829">
    <property type="term" value="C:cytosol"/>
    <property type="evidence" value="ECO:0007669"/>
    <property type="project" value="UniProtKB-SubCell"/>
</dbReference>
<comment type="subcellular location">
    <subcellularLocation>
        <location evidence="2">Cytoplasm</location>
        <location evidence="2">Cytosol</location>
    </subcellularLocation>
    <subcellularLocation>
        <location evidence="1">Peroxisome matrix</location>
    </subcellularLocation>
</comment>
<dbReference type="PROSITE" id="PS50082">
    <property type="entry name" value="WD_REPEATS_2"/>
    <property type="match status" value="1"/>
</dbReference>
<evidence type="ECO:0000256" key="2">
    <source>
        <dbReference type="ARBA" id="ARBA00004514"/>
    </source>
</evidence>
<keyword evidence="6" id="KW-0677">Repeat</keyword>
<accession>A0A9N9LD10</accession>
<proteinExistence type="inferred from homology"/>
<feature type="repeat" description="WD" evidence="11">
    <location>
        <begin position="259"/>
        <end position="291"/>
    </location>
</feature>
<dbReference type="EMBL" id="CAJVRL010000121">
    <property type="protein sequence ID" value="CAG8961965.1"/>
    <property type="molecule type" value="Genomic_DNA"/>
</dbReference>
<dbReference type="InterPro" id="IPR044536">
    <property type="entry name" value="PEX7"/>
</dbReference>
<keyword evidence="7" id="KW-0653">Protein transport</keyword>
<evidence type="ECO:0000256" key="6">
    <source>
        <dbReference type="ARBA" id="ARBA00022737"/>
    </source>
</evidence>
<organism evidence="12 13">
    <name type="scientific">Hymenoscyphus fraxineus</name>
    <dbReference type="NCBI Taxonomy" id="746836"/>
    <lineage>
        <taxon>Eukaryota</taxon>
        <taxon>Fungi</taxon>
        <taxon>Dikarya</taxon>
        <taxon>Ascomycota</taxon>
        <taxon>Pezizomycotina</taxon>
        <taxon>Leotiomycetes</taxon>
        <taxon>Helotiales</taxon>
        <taxon>Helotiaceae</taxon>
        <taxon>Hymenoscyphus</taxon>
    </lineage>
</organism>
<dbReference type="Pfam" id="PF00400">
    <property type="entry name" value="WD40"/>
    <property type="match status" value="5"/>
</dbReference>
<evidence type="ECO:0000256" key="1">
    <source>
        <dbReference type="ARBA" id="ARBA00004253"/>
    </source>
</evidence>
<evidence type="ECO:0000256" key="4">
    <source>
        <dbReference type="ARBA" id="ARBA00022490"/>
    </source>
</evidence>
<dbReference type="InterPro" id="IPR019775">
    <property type="entry name" value="WD40_repeat_CS"/>
</dbReference>
<dbReference type="Proteomes" id="UP000696280">
    <property type="component" value="Unassembled WGS sequence"/>
</dbReference>
<dbReference type="PANTHER" id="PTHR46027:SF1">
    <property type="entry name" value="PEROXISOMAL TARGETING SIGNAL 2 RECEPTOR"/>
    <property type="match status" value="1"/>
</dbReference>
<evidence type="ECO:0000256" key="8">
    <source>
        <dbReference type="ARBA" id="ARBA00023140"/>
    </source>
</evidence>
<evidence type="ECO:0000256" key="11">
    <source>
        <dbReference type="PROSITE-ProRule" id="PRU00221"/>
    </source>
</evidence>
<comment type="similarity">
    <text evidence="9">Belongs to the WD repeat peroxin-7 family.</text>
</comment>
<dbReference type="InterPro" id="IPR015943">
    <property type="entry name" value="WD40/YVTN_repeat-like_dom_sf"/>
</dbReference>
<reference evidence="12" key="1">
    <citation type="submission" date="2021-07" db="EMBL/GenBank/DDBJ databases">
        <authorList>
            <person name="Durling M."/>
        </authorList>
    </citation>
    <scope>NUCLEOTIDE SEQUENCE</scope>
</reference>
<evidence type="ECO:0000256" key="7">
    <source>
        <dbReference type="ARBA" id="ARBA00022927"/>
    </source>
</evidence>
<gene>
    <name evidence="12" type="ORF">HYFRA_00013745</name>
</gene>
<evidence type="ECO:0000313" key="12">
    <source>
        <dbReference type="EMBL" id="CAG8961965.1"/>
    </source>
</evidence>
<evidence type="ECO:0000256" key="5">
    <source>
        <dbReference type="ARBA" id="ARBA00022574"/>
    </source>
</evidence>
<dbReference type="OrthoDB" id="273771at2759"/>
<dbReference type="InterPro" id="IPR036322">
    <property type="entry name" value="WD40_repeat_dom_sf"/>
</dbReference>